<dbReference type="InterPro" id="IPR006094">
    <property type="entry name" value="Oxid_FAD_bind_N"/>
</dbReference>
<proteinExistence type="predicted"/>
<dbReference type="PANTHER" id="PTHR43762">
    <property type="entry name" value="L-GULONOLACTONE OXIDASE"/>
    <property type="match status" value="1"/>
</dbReference>
<feature type="domain" description="FAD-binding PCMH-type" evidence="2">
    <location>
        <begin position="4"/>
        <end position="176"/>
    </location>
</feature>
<dbReference type="GO" id="GO:0071949">
    <property type="term" value="F:FAD binding"/>
    <property type="evidence" value="ECO:0007669"/>
    <property type="project" value="InterPro"/>
</dbReference>
<dbReference type="InterPro" id="IPR016169">
    <property type="entry name" value="FAD-bd_PCMH_sub2"/>
</dbReference>
<keyword evidence="1" id="KW-0274">FAD</keyword>
<keyword evidence="3" id="KW-0560">Oxidoreductase</keyword>
<dbReference type="EMBL" id="CP022540">
    <property type="protein sequence ID" value="ASP23058.1"/>
    <property type="molecule type" value="Genomic_DNA"/>
</dbReference>
<dbReference type="EC" id="1.1.98.3" evidence="3"/>
<dbReference type="InterPro" id="IPR010031">
    <property type="entry name" value="FAD_lactone_oxidase-like"/>
</dbReference>
<keyword evidence="1" id="KW-0285">Flavoprotein</keyword>
<dbReference type="KEGG" id="aht:ANTHELSMS3_04458"/>
<organism evidence="3 4">
    <name type="scientific">Antarctobacter heliothermus</name>
    <dbReference type="NCBI Taxonomy" id="74033"/>
    <lineage>
        <taxon>Bacteria</taxon>
        <taxon>Pseudomonadati</taxon>
        <taxon>Pseudomonadota</taxon>
        <taxon>Alphaproteobacteria</taxon>
        <taxon>Rhodobacterales</taxon>
        <taxon>Roseobacteraceae</taxon>
        <taxon>Antarctobacter</taxon>
    </lineage>
</organism>
<sequence length="441" mass="48534">MKLTGWGRFPVVETQLRAPRDVAALQAMVTGDEPVIARGNGRSYGDSAVGTHTTLDMRHFDHMLSFDAETGVLVAEAGVLLGDVIDAFLPRGWFPMVTPGTKFVTLGGAIAADVHGKNHHVDGSFGTCVDWIDLMGPDGQIRRISRDDDADLFRHTLGGMGLTGVIVRTAIRLRPVETAWINQTTLPAPDLGTAMDLFEQHAHVPYSVAWIDCMSRGAHLGRSLVMLGDHAKRADLDAKKARTPLDAGHKGALSVPFDFPGFALNRWSVRAFNELYYRVGAWKPTKALVDWDTYFYPLDAVLKWNRIYGRRGFAQFQCVLPLDTARAGLTELLEAIAEAGAGSFLAVLKRFGPQDSAFSFPMEGYTLALDFPMKPHTLPLLDLLDAIAVTHGGRFYLAKDSRMRPDTLREADSRADEFEALREARGLKDHFASAQSERLSL</sequence>
<dbReference type="RefSeq" id="WP_094036735.1">
    <property type="nucleotide sequence ID" value="NZ_CP022540.1"/>
</dbReference>
<dbReference type="Proteomes" id="UP000203589">
    <property type="component" value="Chromosome"/>
</dbReference>
<name>A0A222EAJ9_9RHOB</name>
<dbReference type="SUPFAM" id="SSF56176">
    <property type="entry name" value="FAD-binding/transporter-associated domain-like"/>
    <property type="match status" value="1"/>
</dbReference>
<accession>A0A222EAJ9</accession>
<evidence type="ECO:0000313" key="3">
    <source>
        <dbReference type="EMBL" id="ASP23058.1"/>
    </source>
</evidence>
<dbReference type="InterPro" id="IPR016166">
    <property type="entry name" value="FAD-bd_PCMH"/>
</dbReference>
<dbReference type="PROSITE" id="PS51387">
    <property type="entry name" value="FAD_PCMH"/>
    <property type="match status" value="1"/>
</dbReference>
<dbReference type="AlphaFoldDB" id="A0A222EAJ9"/>
<protein>
    <submittedName>
        <fullName evidence="3">FAD-dependent decaprenylphosphoryl-beta-D-ribofuranose 2-oxidase</fullName>
        <ecNumber evidence="3">1.1.98.3</ecNumber>
    </submittedName>
</protein>
<dbReference type="PANTHER" id="PTHR43762:SF1">
    <property type="entry name" value="D-ARABINONO-1,4-LACTONE OXIDASE"/>
    <property type="match status" value="1"/>
</dbReference>
<dbReference type="Gene3D" id="3.30.465.10">
    <property type="match status" value="1"/>
</dbReference>
<dbReference type="Pfam" id="PF01565">
    <property type="entry name" value="FAD_binding_4"/>
    <property type="match status" value="1"/>
</dbReference>
<dbReference type="OrthoDB" id="143770at2"/>
<reference evidence="3 4" key="1">
    <citation type="submission" date="2017-07" db="EMBL/GenBank/DDBJ databases">
        <title>Genome Sequence of Antarctobacter heliothermus Strain SMS3 Isolated from a culture of the Diatom Skeletonema marinoi.</title>
        <authorList>
            <person name="Topel M."/>
            <person name="Pinder M.I.M."/>
            <person name="Johansson O.N."/>
            <person name="Kourtchenko O."/>
            <person name="Godhe A."/>
            <person name="Clarke A.K."/>
        </authorList>
    </citation>
    <scope>NUCLEOTIDE SEQUENCE [LARGE SCALE GENOMIC DNA]</scope>
    <source>
        <strain evidence="3 4">SMS3</strain>
    </source>
</reference>
<evidence type="ECO:0000313" key="4">
    <source>
        <dbReference type="Proteomes" id="UP000203589"/>
    </source>
</evidence>
<evidence type="ECO:0000256" key="1">
    <source>
        <dbReference type="ARBA" id="ARBA00022827"/>
    </source>
</evidence>
<keyword evidence="4" id="KW-1185">Reference proteome</keyword>
<dbReference type="GO" id="GO:0016899">
    <property type="term" value="F:oxidoreductase activity, acting on the CH-OH group of donors, oxygen as acceptor"/>
    <property type="evidence" value="ECO:0007669"/>
    <property type="project" value="InterPro"/>
</dbReference>
<dbReference type="InterPro" id="IPR036318">
    <property type="entry name" value="FAD-bd_PCMH-like_sf"/>
</dbReference>
<gene>
    <name evidence="3" type="primary">dprE1</name>
    <name evidence="3" type="ORF">ANTHELSMS3_04458</name>
</gene>
<evidence type="ECO:0000259" key="2">
    <source>
        <dbReference type="PROSITE" id="PS51387"/>
    </source>
</evidence>